<dbReference type="AlphaFoldDB" id="A0A2T8HLS2"/>
<dbReference type="HAMAP" id="MF_00226_B">
    <property type="entry name" value="CinA_B"/>
    <property type="match status" value="1"/>
</dbReference>
<evidence type="ECO:0000259" key="2">
    <source>
        <dbReference type="SMART" id="SM00852"/>
    </source>
</evidence>
<dbReference type="EMBL" id="QDKG01000001">
    <property type="protein sequence ID" value="PVH26384.1"/>
    <property type="molecule type" value="Genomic_DNA"/>
</dbReference>
<dbReference type="InterPro" id="IPR050101">
    <property type="entry name" value="CinA"/>
</dbReference>
<evidence type="ECO:0000256" key="1">
    <source>
        <dbReference type="HAMAP-Rule" id="MF_00226"/>
    </source>
</evidence>
<sequence>MPTKIEIITIGDEILQGQIVDSNSAWIAQQLLLLNLAVVHITTIADREDAIVAAFDAAKRRADYILVTGGLGPTKDDITKRTAATYFGTNLIRDQHVLAHVENIFAQRKRAMPAINEMQADVFENGEVLFNELGTAPGLWHIHDGKSFAFMPGVPYEMKHIMSQHVLPKLAKAANQGNIVNVYILTAGIGESHLAESIQDIEAEMPDYIRMAYLPKLGIVRLRLTGSSQDADALRSEMEGYANRIKERVNEHFVTFGDVDLEGAILPIMHSNGYTLATAESCTGGTIASRITAIPGAGNVFKGSVVSYTNEIKSRLLDVNEHDIERYGAVSEQVVSAMAAGAQKKFDVDFALATSGFAGPDGGTEDAPVGTIWIALATKTKVHTRLFHFQNDRNINIERTTTQCFLLLWQQLRNLIGKE</sequence>
<accession>A0A2T8HLS2</accession>
<comment type="similarity">
    <text evidence="1">Belongs to the CinA family.</text>
</comment>
<dbReference type="InterPro" id="IPR001453">
    <property type="entry name" value="MoaB/Mog_dom"/>
</dbReference>
<dbReference type="Gene3D" id="3.40.980.10">
    <property type="entry name" value="MoaB/Mog-like domain"/>
    <property type="match status" value="1"/>
</dbReference>
<dbReference type="Pfam" id="PF18146">
    <property type="entry name" value="CinA_KH"/>
    <property type="match status" value="1"/>
</dbReference>
<dbReference type="SMART" id="SM00852">
    <property type="entry name" value="MoCF_biosynth"/>
    <property type="match status" value="1"/>
</dbReference>
<gene>
    <name evidence="3" type="ORF">DC487_01810</name>
</gene>
<evidence type="ECO:0000313" key="4">
    <source>
        <dbReference type="Proteomes" id="UP000245627"/>
    </source>
</evidence>
<dbReference type="Proteomes" id="UP000245627">
    <property type="component" value="Unassembled WGS sequence"/>
</dbReference>
<dbReference type="NCBIfam" id="TIGR00200">
    <property type="entry name" value="cinA_nterm"/>
    <property type="match status" value="1"/>
</dbReference>
<dbReference type="NCBIfam" id="TIGR00199">
    <property type="entry name" value="PncC_domain"/>
    <property type="match status" value="1"/>
</dbReference>
<dbReference type="Pfam" id="PF00994">
    <property type="entry name" value="MoCF_biosynth"/>
    <property type="match status" value="1"/>
</dbReference>
<keyword evidence="4" id="KW-1185">Reference proteome</keyword>
<name>A0A2T8HLS2_9SPHI</name>
<dbReference type="OrthoDB" id="9801454at2"/>
<dbReference type="Gene3D" id="3.90.950.20">
    <property type="entry name" value="CinA-like"/>
    <property type="match status" value="1"/>
</dbReference>
<dbReference type="Pfam" id="PF02464">
    <property type="entry name" value="CinA"/>
    <property type="match status" value="1"/>
</dbReference>
<comment type="caution">
    <text evidence="3">The sequence shown here is derived from an EMBL/GenBank/DDBJ whole genome shotgun (WGS) entry which is preliminary data.</text>
</comment>
<dbReference type="RefSeq" id="WP_116774250.1">
    <property type="nucleotide sequence ID" value="NZ_QDKG01000001.1"/>
</dbReference>
<dbReference type="InterPro" id="IPR008136">
    <property type="entry name" value="CinA_C"/>
</dbReference>
<feature type="domain" description="MoaB/Mog" evidence="2">
    <location>
        <begin position="6"/>
        <end position="172"/>
    </location>
</feature>
<proteinExistence type="inferred from homology"/>
<dbReference type="PIRSF" id="PIRSF006728">
    <property type="entry name" value="CinA"/>
    <property type="match status" value="1"/>
</dbReference>
<dbReference type="PANTHER" id="PTHR13939">
    <property type="entry name" value="NICOTINAMIDE-NUCLEOTIDE AMIDOHYDROLASE PNCC"/>
    <property type="match status" value="1"/>
</dbReference>
<dbReference type="InterPro" id="IPR036653">
    <property type="entry name" value="CinA-like_C"/>
</dbReference>
<evidence type="ECO:0000313" key="3">
    <source>
        <dbReference type="EMBL" id="PVH26384.1"/>
    </source>
</evidence>
<dbReference type="PANTHER" id="PTHR13939:SF0">
    <property type="entry name" value="NMN AMIDOHYDROLASE-LIKE PROTEIN YFAY"/>
    <property type="match status" value="1"/>
</dbReference>
<dbReference type="InterPro" id="IPR008135">
    <property type="entry name" value="Competence-induced_CinA"/>
</dbReference>
<dbReference type="NCBIfam" id="NF001813">
    <property type="entry name" value="PRK00549.1"/>
    <property type="match status" value="1"/>
</dbReference>
<organism evidence="3 4">
    <name type="scientific">Sphingobacterium corticibacter</name>
    <dbReference type="NCBI Taxonomy" id="2171749"/>
    <lineage>
        <taxon>Bacteria</taxon>
        <taxon>Pseudomonadati</taxon>
        <taxon>Bacteroidota</taxon>
        <taxon>Sphingobacteriia</taxon>
        <taxon>Sphingobacteriales</taxon>
        <taxon>Sphingobacteriaceae</taxon>
        <taxon>Sphingobacterium</taxon>
    </lineage>
</organism>
<protein>
    <recommendedName>
        <fullName evidence="1">CinA-like protein</fullName>
    </recommendedName>
</protein>
<dbReference type="InterPro" id="IPR036425">
    <property type="entry name" value="MoaB/Mog-like_dom_sf"/>
</dbReference>
<dbReference type="NCBIfam" id="TIGR00177">
    <property type="entry name" value="molyb_syn"/>
    <property type="match status" value="1"/>
</dbReference>
<dbReference type="SUPFAM" id="SSF53218">
    <property type="entry name" value="Molybdenum cofactor biosynthesis proteins"/>
    <property type="match status" value="1"/>
</dbReference>
<dbReference type="SUPFAM" id="SSF142433">
    <property type="entry name" value="CinA-like"/>
    <property type="match status" value="1"/>
</dbReference>
<dbReference type="CDD" id="cd00885">
    <property type="entry name" value="cinA"/>
    <property type="match status" value="1"/>
</dbReference>
<reference evidence="3 4" key="1">
    <citation type="submission" date="2018-04" db="EMBL/GenBank/DDBJ databases">
        <title>Sphingobacterium cortibacter sp. nov.</title>
        <authorList>
            <person name="Li Y."/>
        </authorList>
    </citation>
    <scope>NUCLEOTIDE SEQUENCE [LARGE SCALE GENOMIC DNA]</scope>
    <source>
        <strain evidence="3 4">2c-3</strain>
    </source>
</reference>
<dbReference type="InterPro" id="IPR041424">
    <property type="entry name" value="CinA_KH"/>
</dbReference>
<dbReference type="Gene3D" id="3.30.70.2860">
    <property type="match status" value="1"/>
</dbReference>